<accession>M1Q4A7</accession>
<evidence type="ECO:0000313" key="1">
    <source>
        <dbReference type="EMBL" id="AGF97145.1"/>
    </source>
</evidence>
<protein>
    <submittedName>
        <fullName evidence="1">Uncharacterized protein</fullName>
    </submittedName>
</protein>
<dbReference type="Proteomes" id="UP000011718">
    <property type="component" value="Chromosome"/>
</dbReference>
<dbReference type="AlphaFoldDB" id="M1Q4A7"/>
<gene>
    <name evidence="1" type="ORF">MmTuc01_1800</name>
</gene>
<organism evidence="1 2">
    <name type="scientific">Methanosarcina mazei Tuc01</name>
    <dbReference type="NCBI Taxonomy" id="1236903"/>
    <lineage>
        <taxon>Archaea</taxon>
        <taxon>Methanobacteriati</taxon>
        <taxon>Methanobacteriota</taxon>
        <taxon>Stenosarchaea group</taxon>
        <taxon>Methanomicrobia</taxon>
        <taxon>Methanosarcinales</taxon>
        <taxon>Methanosarcinaceae</taxon>
        <taxon>Methanosarcina</taxon>
    </lineage>
</organism>
<dbReference type="KEGG" id="mmaz:MmTuc01_1800"/>
<reference evidence="1 2" key="1">
    <citation type="journal article" date="2013" name="Genome Announc.">
        <title>Complete Genome of a Methanosarcina mazei Strain Isolated from Sediment Samples from an Amazonian Flooded Area.</title>
        <authorList>
            <person name="Assis das Gracas D."/>
            <person name="Thiago Juca Ramos R."/>
            <person name="Vieira Araujo A.C."/>
            <person name="Zahlouth R."/>
            <person name="Ribeiro Carneiro A."/>
            <person name="Souza Lopes T."/>
            <person name="Azevedo Barauna R."/>
            <person name="Azevedo V."/>
            <person name="Cruz Schneider M.P."/>
            <person name="Pellizari V.H."/>
            <person name="Silva A."/>
        </authorList>
    </citation>
    <scope>NUCLEOTIDE SEQUENCE [LARGE SCALE GENOMIC DNA]</scope>
    <source>
        <strain evidence="1 2">Tuc01</strain>
    </source>
</reference>
<dbReference type="HOGENOM" id="CLU_3147992_0_0_2"/>
<evidence type="ECO:0000313" key="2">
    <source>
        <dbReference type="Proteomes" id="UP000011718"/>
    </source>
</evidence>
<dbReference type="EMBL" id="CP004144">
    <property type="protein sequence ID" value="AGF97145.1"/>
    <property type="molecule type" value="Genomic_DNA"/>
</dbReference>
<sequence>MYALFFFTPETGSSSLKYLQSYHSLASGHVKFKSALEGCLNFTFKNLS</sequence>
<name>M1Q4A7_METMZ</name>
<proteinExistence type="predicted"/>
<dbReference type="BioCyc" id="MMAZ1236903:G139K-1715-MONOMER"/>